<keyword evidence="10" id="KW-1185">Reference proteome</keyword>
<evidence type="ECO:0000256" key="1">
    <source>
        <dbReference type="ARBA" id="ARBA00004202"/>
    </source>
</evidence>
<comment type="similarity">
    <text evidence="2">Belongs to the ABC transporter superfamily.</text>
</comment>
<dbReference type="Proteomes" id="UP001597277">
    <property type="component" value="Unassembled WGS sequence"/>
</dbReference>
<dbReference type="InterPro" id="IPR013563">
    <property type="entry name" value="Oligopep_ABC_C"/>
</dbReference>
<keyword evidence="3" id="KW-0813">Transport</keyword>
<evidence type="ECO:0000256" key="7">
    <source>
        <dbReference type="ARBA" id="ARBA00023136"/>
    </source>
</evidence>
<dbReference type="PROSITE" id="PS50893">
    <property type="entry name" value="ABC_TRANSPORTER_2"/>
    <property type="match status" value="2"/>
</dbReference>
<keyword evidence="4" id="KW-1003">Cell membrane</keyword>
<evidence type="ECO:0000259" key="8">
    <source>
        <dbReference type="PROSITE" id="PS50893"/>
    </source>
</evidence>
<dbReference type="PANTHER" id="PTHR43297">
    <property type="entry name" value="OLIGOPEPTIDE TRANSPORT ATP-BINDING PROTEIN APPD"/>
    <property type="match status" value="1"/>
</dbReference>
<dbReference type="Pfam" id="PF08352">
    <property type="entry name" value="oligo_HPY"/>
    <property type="match status" value="2"/>
</dbReference>
<dbReference type="NCBIfam" id="NF008453">
    <property type="entry name" value="PRK11308.1"/>
    <property type="match status" value="2"/>
</dbReference>
<dbReference type="PROSITE" id="PS00211">
    <property type="entry name" value="ABC_TRANSPORTER_1"/>
    <property type="match status" value="2"/>
</dbReference>
<keyword evidence="5" id="KW-0547">Nucleotide-binding</keyword>
<name>A0ABW4L221_9MICO</name>
<dbReference type="NCBIfam" id="NF007739">
    <property type="entry name" value="PRK10419.1"/>
    <property type="match status" value="2"/>
</dbReference>
<dbReference type="Pfam" id="PF00005">
    <property type="entry name" value="ABC_tran"/>
    <property type="match status" value="2"/>
</dbReference>
<reference evidence="10" key="1">
    <citation type="journal article" date="2019" name="Int. J. Syst. Evol. Microbiol.">
        <title>The Global Catalogue of Microorganisms (GCM) 10K type strain sequencing project: providing services to taxonomists for standard genome sequencing and annotation.</title>
        <authorList>
            <consortium name="The Broad Institute Genomics Platform"/>
            <consortium name="The Broad Institute Genome Sequencing Center for Infectious Disease"/>
            <person name="Wu L."/>
            <person name="Ma J."/>
        </authorList>
    </citation>
    <scope>NUCLEOTIDE SEQUENCE [LARGE SCALE GENOMIC DNA]</scope>
    <source>
        <strain evidence="10">JCM 17130</strain>
    </source>
</reference>
<dbReference type="InterPro" id="IPR003439">
    <property type="entry name" value="ABC_transporter-like_ATP-bd"/>
</dbReference>
<feature type="domain" description="ABC transporter" evidence="8">
    <location>
        <begin position="17"/>
        <end position="267"/>
    </location>
</feature>
<dbReference type="InterPro" id="IPR027417">
    <property type="entry name" value="P-loop_NTPase"/>
</dbReference>
<dbReference type="CDD" id="cd03257">
    <property type="entry name" value="ABC_NikE_OppD_transporters"/>
    <property type="match status" value="2"/>
</dbReference>
<organism evidence="9 10">
    <name type="scientific">Georgenia deserti</name>
    <dbReference type="NCBI Taxonomy" id="2093781"/>
    <lineage>
        <taxon>Bacteria</taxon>
        <taxon>Bacillati</taxon>
        <taxon>Actinomycetota</taxon>
        <taxon>Actinomycetes</taxon>
        <taxon>Micrococcales</taxon>
        <taxon>Bogoriellaceae</taxon>
        <taxon>Georgenia</taxon>
    </lineage>
</organism>
<dbReference type="GO" id="GO:0005524">
    <property type="term" value="F:ATP binding"/>
    <property type="evidence" value="ECO:0007669"/>
    <property type="project" value="UniProtKB-KW"/>
</dbReference>
<gene>
    <name evidence="9" type="ORF">ACFSE6_05865</name>
</gene>
<evidence type="ECO:0000313" key="10">
    <source>
        <dbReference type="Proteomes" id="UP001597277"/>
    </source>
</evidence>
<evidence type="ECO:0000256" key="3">
    <source>
        <dbReference type="ARBA" id="ARBA00022448"/>
    </source>
</evidence>
<dbReference type="InterPro" id="IPR017871">
    <property type="entry name" value="ABC_transporter-like_CS"/>
</dbReference>
<keyword evidence="6 9" id="KW-0067">ATP-binding</keyword>
<keyword evidence="7" id="KW-0472">Membrane</keyword>
<comment type="caution">
    <text evidence="9">The sequence shown here is derived from an EMBL/GenBank/DDBJ whole genome shotgun (WGS) entry which is preliminary data.</text>
</comment>
<accession>A0ABW4L221</accession>
<feature type="domain" description="ABC transporter" evidence="8">
    <location>
        <begin position="302"/>
        <end position="542"/>
    </location>
</feature>
<evidence type="ECO:0000256" key="5">
    <source>
        <dbReference type="ARBA" id="ARBA00022741"/>
    </source>
</evidence>
<dbReference type="SUPFAM" id="SSF52540">
    <property type="entry name" value="P-loop containing nucleoside triphosphate hydrolases"/>
    <property type="match status" value="2"/>
</dbReference>
<protein>
    <submittedName>
        <fullName evidence="9">Dipeptide ABC transporter ATP-binding protein</fullName>
    </submittedName>
</protein>
<evidence type="ECO:0000256" key="4">
    <source>
        <dbReference type="ARBA" id="ARBA00022475"/>
    </source>
</evidence>
<dbReference type="EMBL" id="JBHUEE010000002">
    <property type="protein sequence ID" value="MFD1717350.1"/>
    <property type="molecule type" value="Genomic_DNA"/>
</dbReference>
<sequence>MSQREFRPTIEPGAPLLDVAGLRTGFARADGGTFVAVDGVDLTLEPGRALAVVGESGSGKSVTVRSLLGLLPRNGRVVSGTADFAGTDLLAAPPATMRAIRGRHIGMVFQNAMEALNPTIPVGRQLAEALRWHDLCSRSEARERAVRALGDVGIPEPERRARMYPFQLSGGMRQRAMIAMAIIAEPQLVMADEPTTALDVTVQAQVLDLLAAIKDQGTGMIMVTHDLGVARRFCDDVLVMNHGQVVEQGTMERVLGAPREPYTRMLLDATLEVGDVARKGVSSTTASPVSGPTAEPAAPPLLRAEHLVKSFHGRSGTVRAVRDVSLSIGRGQTLGLVGESGSGKSTVARLVMGLHRPDSGTVLVDGEDIHGAQADTLRRRMQMVFQNPYGSLLPHYTVGANIAEPLRLQGIGAPTERTERAAELLRLVGLSPDDARRYPQQFSGGQQQRIAIARALAPEPEILVCDEPTSSLDVSIQAQILDLLTELQDRLGVAYLLISHNLAVVDQLSDHVAVMKDGEIVEAGTRTEVFTAAEDPYTRTLLSAILPVRGPRPARQSA</sequence>
<dbReference type="InterPro" id="IPR003593">
    <property type="entry name" value="AAA+_ATPase"/>
</dbReference>
<dbReference type="SMART" id="SM00382">
    <property type="entry name" value="AAA"/>
    <property type="match status" value="2"/>
</dbReference>
<dbReference type="PANTHER" id="PTHR43297:SF2">
    <property type="entry name" value="DIPEPTIDE TRANSPORT ATP-BINDING PROTEIN DPPD"/>
    <property type="match status" value="1"/>
</dbReference>
<proteinExistence type="inferred from homology"/>
<evidence type="ECO:0000256" key="2">
    <source>
        <dbReference type="ARBA" id="ARBA00005417"/>
    </source>
</evidence>
<evidence type="ECO:0000313" key="9">
    <source>
        <dbReference type="EMBL" id="MFD1717350.1"/>
    </source>
</evidence>
<evidence type="ECO:0000256" key="6">
    <source>
        <dbReference type="ARBA" id="ARBA00022840"/>
    </source>
</evidence>
<dbReference type="RefSeq" id="WP_388003409.1">
    <property type="nucleotide sequence ID" value="NZ_JBHUEE010000002.1"/>
</dbReference>
<comment type="subcellular location">
    <subcellularLocation>
        <location evidence="1">Cell membrane</location>
        <topology evidence="1">Peripheral membrane protein</topology>
    </subcellularLocation>
</comment>
<dbReference type="Gene3D" id="3.40.50.300">
    <property type="entry name" value="P-loop containing nucleotide triphosphate hydrolases"/>
    <property type="match status" value="2"/>
</dbReference>
<dbReference type="InterPro" id="IPR050388">
    <property type="entry name" value="ABC_Ni/Peptide_Import"/>
</dbReference>